<gene>
    <name evidence="5" type="ORF">KK078_03725</name>
</gene>
<keyword evidence="2" id="KW-0560">Oxidoreductase</keyword>
<dbReference type="Gene3D" id="3.40.50.720">
    <property type="entry name" value="NAD(P)-binding Rossmann-like Domain"/>
    <property type="match status" value="2"/>
</dbReference>
<keyword evidence="3" id="KW-0520">NAD</keyword>
<dbReference type="EMBL" id="JAHESC010000004">
    <property type="protein sequence ID" value="MBT1685648.1"/>
    <property type="molecule type" value="Genomic_DNA"/>
</dbReference>
<proteinExistence type="inferred from homology"/>
<dbReference type="InterPro" id="IPR050857">
    <property type="entry name" value="D-2-hydroxyacid_DH"/>
</dbReference>
<dbReference type="GO" id="GO:0051287">
    <property type="term" value="F:NAD binding"/>
    <property type="evidence" value="ECO:0007669"/>
    <property type="project" value="InterPro"/>
</dbReference>
<comment type="caution">
    <text evidence="5">The sequence shown here is derived from an EMBL/GenBank/DDBJ whole genome shotgun (WGS) entry which is preliminary data.</text>
</comment>
<dbReference type="Proteomes" id="UP001319180">
    <property type="component" value="Unassembled WGS sequence"/>
</dbReference>
<protein>
    <submittedName>
        <fullName evidence="5">Phosphoglycerate dehydrogenase</fullName>
    </submittedName>
</protein>
<dbReference type="GO" id="GO:0016616">
    <property type="term" value="F:oxidoreductase activity, acting on the CH-OH group of donors, NAD or NADP as acceptor"/>
    <property type="evidence" value="ECO:0007669"/>
    <property type="project" value="InterPro"/>
</dbReference>
<reference evidence="5 6" key="1">
    <citation type="submission" date="2021-05" db="EMBL/GenBank/DDBJ databases">
        <title>A Polyphasic approach of four new species of the genus Ohtaekwangia: Ohtaekwangia histidinii sp. nov., Ohtaekwangia cretensis sp. nov., Ohtaekwangia indiensis sp. nov., Ohtaekwangia reichenbachii sp. nov. from diverse environment.</title>
        <authorList>
            <person name="Octaviana S."/>
        </authorList>
    </citation>
    <scope>NUCLEOTIDE SEQUENCE [LARGE SCALE GENOMIC DNA]</scope>
    <source>
        <strain evidence="5 6">PWU37</strain>
    </source>
</reference>
<dbReference type="InterPro" id="IPR029753">
    <property type="entry name" value="D-isomer_DH_CS"/>
</dbReference>
<evidence type="ECO:0000313" key="6">
    <source>
        <dbReference type="Proteomes" id="UP001319180"/>
    </source>
</evidence>
<dbReference type="Pfam" id="PF02826">
    <property type="entry name" value="2-Hacid_dh_C"/>
    <property type="match status" value="1"/>
</dbReference>
<sequence>MAAPTCLVVDSMHESLFPMLAEIGWDIDYQPAITRDEINLKLKQGGYDGLIVRSKTTIDRDLLGENPSIRFIGRAGAGIDNLDVDYLTEKGIHILHASEGNRDAVGEYTVGALLALMRNIPRADQQVRNKVWDREGNRGEEIMGKTVGIIGYGNMGQAFARRLAGFGCNVLAYDKYKTGFSDAVCQEVTEQAIVDEADILSLHIPLTRETKGLVSRAYIDRFKKKIILVNAARGEIVSLTDLVTSLETGKVRGAVLDVLENEKLSTLTPTQQQAFDTLIGKTNVIFTPHIAGWTYESHVKINVALVQKIAALKLAH</sequence>
<dbReference type="SUPFAM" id="SSF52283">
    <property type="entry name" value="Formate/glycerate dehydrogenase catalytic domain-like"/>
    <property type="match status" value="1"/>
</dbReference>
<feature type="domain" description="D-isomer specific 2-hydroxyacid dehydrogenase NAD-binding" evidence="4">
    <location>
        <begin position="111"/>
        <end position="291"/>
    </location>
</feature>
<evidence type="ECO:0000256" key="3">
    <source>
        <dbReference type="ARBA" id="ARBA00023027"/>
    </source>
</evidence>
<evidence type="ECO:0000256" key="1">
    <source>
        <dbReference type="ARBA" id="ARBA00005854"/>
    </source>
</evidence>
<accession>A0AAP2D5C7</accession>
<comment type="similarity">
    <text evidence="1">Belongs to the D-isomer specific 2-hydroxyacid dehydrogenase family.</text>
</comment>
<dbReference type="RefSeq" id="WP_262898588.1">
    <property type="nucleotide sequence ID" value="NZ_JAHESC010000004.1"/>
</dbReference>
<dbReference type="SUPFAM" id="SSF51735">
    <property type="entry name" value="NAD(P)-binding Rossmann-fold domains"/>
    <property type="match status" value="1"/>
</dbReference>
<evidence type="ECO:0000259" key="4">
    <source>
        <dbReference type="Pfam" id="PF02826"/>
    </source>
</evidence>
<name>A0AAP2D5C7_9BACT</name>
<organism evidence="5 6">
    <name type="scientific">Dawidia soli</name>
    <dbReference type="NCBI Taxonomy" id="2782352"/>
    <lineage>
        <taxon>Bacteria</taxon>
        <taxon>Pseudomonadati</taxon>
        <taxon>Bacteroidota</taxon>
        <taxon>Cytophagia</taxon>
        <taxon>Cytophagales</taxon>
        <taxon>Chryseotaleaceae</taxon>
        <taxon>Dawidia</taxon>
    </lineage>
</organism>
<dbReference type="PANTHER" id="PTHR42789">
    <property type="entry name" value="D-ISOMER SPECIFIC 2-HYDROXYACID DEHYDROGENASE FAMILY PROTEIN (AFU_ORTHOLOGUE AFUA_6G10090)"/>
    <property type="match status" value="1"/>
</dbReference>
<evidence type="ECO:0000313" key="5">
    <source>
        <dbReference type="EMBL" id="MBT1685648.1"/>
    </source>
</evidence>
<dbReference type="PROSITE" id="PS00670">
    <property type="entry name" value="D_2_HYDROXYACID_DH_2"/>
    <property type="match status" value="1"/>
</dbReference>
<evidence type="ECO:0000256" key="2">
    <source>
        <dbReference type="ARBA" id="ARBA00023002"/>
    </source>
</evidence>
<dbReference type="InterPro" id="IPR006140">
    <property type="entry name" value="D-isomer_DH_NAD-bd"/>
</dbReference>
<dbReference type="PANTHER" id="PTHR42789:SF1">
    <property type="entry name" value="D-ISOMER SPECIFIC 2-HYDROXYACID DEHYDROGENASE FAMILY PROTEIN (AFU_ORTHOLOGUE AFUA_6G10090)"/>
    <property type="match status" value="1"/>
</dbReference>
<dbReference type="AlphaFoldDB" id="A0AAP2D5C7"/>
<dbReference type="InterPro" id="IPR036291">
    <property type="entry name" value="NAD(P)-bd_dom_sf"/>
</dbReference>
<keyword evidence="6" id="KW-1185">Reference proteome</keyword>